<comment type="caution">
    <text evidence="2">The sequence shown here is derived from an EMBL/GenBank/DDBJ whole genome shotgun (WGS) entry which is preliminary data.</text>
</comment>
<evidence type="ECO:0000313" key="2">
    <source>
        <dbReference type="EMBL" id="GFJ88467.1"/>
    </source>
</evidence>
<evidence type="ECO:0008006" key="4">
    <source>
        <dbReference type="Google" id="ProtNLM"/>
    </source>
</evidence>
<keyword evidence="3" id="KW-1185">Reference proteome</keyword>
<feature type="signal peptide" evidence="1">
    <location>
        <begin position="1"/>
        <end position="19"/>
    </location>
</feature>
<dbReference type="Gene3D" id="3.40.50.1820">
    <property type="entry name" value="alpha/beta hydrolase"/>
    <property type="match status" value="1"/>
</dbReference>
<dbReference type="SUPFAM" id="SSF53474">
    <property type="entry name" value="alpha/beta-Hydrolases"/>
    <property type="match status" value="1"/>
</dbReference>
<accession>A0A6V8L2X9</accession>
<evidence type="ECO:0000256" key="1">
    <source>
        <dbReference type="SAM" id="SignalP"/>
    </source>
</evidence>
<feature type="chain" id="PRO_5028951822" description="Fungal lipase-like domain-containing protein" evidence="1">
    <location>
        <begin position="20"/>
        <end position="355"/>
    </location>
</feature>
<keyword evidence="1" id="KW-0732">Signal</keyword>
<dbReference type="EMBL" id="BLPG01000001">
    <property type="protein sequence ID" value="GFJ88467.1"/>
    <property type="molecule type" value="Genomic_DNA"/>
</dbReference>
<name>A0A6V8L2X9_9ACTN</name>
<reference evidence="2 3" key="2">
    <citation type="submission" date="2020-03" db="EMBL/GenBank/DDBJ databases">
        <authorList>
            <person name="Ichikawa N."/>
            <person name="Kimura A."/>
            <person name="Kitahashi Y."/>
            <person name="Uohara A."/>
        </authorList>
    </citation>
    <scope>NUCLEOTIDE SEQUENCE [LARGE SCALE GENOMIC DNA]</scope>
    <source>
        <strain evidence="2 3">NBRC 108638</strain>
    </source>
</reference>
<organism evidence="2 3">
    <name type="scientific">Phytohabitans rumicis</name>
    <dbReference type="NCBI Taxonomy" id="1076125"/>
    <lineage>
        <taxon>Bacteria</taxon>
        <taxon>Bacillati</taxon>
        <taxon>Actinomycetota</taxon>
        <taxon>Actinomycetes</taxon>
        <taxon>Micromonosporales</taxon>
        <taxon>Micromonosporaceae</taxon>
    </lineage>
</organism>
<protein>
    <recommendedName>
        <fullName evidence="4">Fungal lipase-like domain-containing protein</fullName>
    </recommendedName>
</protein>
<gene>
    <name evidence="2" type="ORF">Prum_021090</name>
</gene>
<dbReference type="AlphaFoldDB" id="A0A6V8L2X9"/>
<proteinExistence type="predicted"/>
<dbReference type="Proteomes" id="UP000482960">
    <property type="component" value="Unassembled WGS sequence"/>
</dbReference>
<reference evidence="2 3" key="1">
    <citation type="submission" date="2020-03" db="EMBL/GenBank/DDBJ databases">
        <title>Whole genome shotgun sequence of Phytohabitans rumicis NBRC 108638.</title>
        <authorList>
            <person name="Komaki H."/>
            <person name="Tamura T."/>
        </authorList>
    </citation>
    <scope>NUCLEOTIDE SEQUENCE [LARGE SCALE GENOMIC DNA]</scope>
    <source>
        <strain evidence="2 3">NBRC 108638</strain>
    </source>
</reference>
<evidence type="ECO:0000313" key="3">
    <source>
        <dbReference type="Proteomes" id="UP000482960"/>
    </source>
</evidence>
<dbReference type="InterPro" id="IPR029058">
    <property type="entry name" value="AB_hydrolase_fold"/>
</dbReference>
<sequence>MTVAGLLTLGVVVAPTASASVERDETPVRSGSPVSTVVETVVRVKIPLPASAGARPAACDWLSYLRYRHRDGPAESSAADKILVAQPGVLEGAGAFDAVARNTIVSAAAQGRHIEFWALDRRSNCLEDNRGVQAALAARNAKVAVDYYYRGTPVSGQRFAGYLGNDQVEFLQHVGLEQTVRDQFDLLVAELPEQRLRKQKVVCGGHSLGGILTAFFASWDFDGDAGTRADAGFNQCSGYFALDSQISTSLPDIAGSAQMMPAGMMPDPGLSFALVQAGLRTGVIPRALSAPAVINAETMNVLTLAGLAALVAPRAQSTLVDDLGRTPTSTPPCGCCCPRTCSPSSPEARRPATSG</sequence>